<evidence type="ECO:0000313" key="2">
    <source>
        <dbReference type="EMBL" id="NLR94880.1"/>
    </source>
</evidence>
<dbReference type="Proteomes" id="UP000585050">
    <property type="component" value="Unassembled WGS sequence"/>
</dbReference>
<keyword evidence="3" id="KW-1185">Reference proteome</keyword>
<dbReference type="AlphaFoldDB" id="A0A7X8XZD5"/>
<gene>
    <name evidence="2" type="ORF">HGP29_26985</name>
</gene>
<sequence length="243" mass="27799">MSSFLHTLEKLFSNMERSLDKASSLTKTFFRTKETVLKKEAKAEKETFHKKSEATKTEFSKASEKKEVEKIASSLKERNELANLPKELQDRLKEVSKLNAEAYIKQLKANLQSNKFGYELNESTLKKRTARGSESNTPLIDTESYINSLEVTKSDTDGFYAVGIKEGEHPRSKIPLSKLALQLEYGFKQRPHGMPHWRPTLDETLPDMKKQLEEVVRKELKAHFENAVALGLNPKNNTPLSRK</sequence>
<proteinExistence type="predicted"/>
<evidence type="ECO:0000313" key="3">
    <source>
        <dbReference type="Proteomes" id="UP000585050"/>
    </source>
</evidence>
<organism evidence="2 3">
    <name type="scientific">Flammeovirga agarivorans</name>
    <dbReference type="NCBI Taxonomy" id="2726742"/>
    <lineage>
        <taxon>Bacteria</taxon>
        <taxon>Pseudomonadati</taxon>
        <taxon>Bacteroidota</taxon>
        <taxon>Cytophagia</taxon>
        <taxon>Cytophagales</taxon>
        <taxon>Flammeovirgaceae</taxon>
        <taxon>Flammeovirga</taxon>
    </lineage>
</organism>
<comment type="caution">
    <text evidence="2">The sequence shown here is derived from an EMBL/GenBank/DDBJ whole genome shotgun (WGS) entry which is preliminary data.</text>
</comment>
<accession>A0A7X8XZD5</accession>
<dbReference type="EMBL" id="JABAIL010000016">
    <property type="protein sequence ID" value="NLR94880.1"/>
    <property type="molecule type" value="Genomic_DNA"/>
</dbReference>
<evidence type="ECO:0000256" key="1">
    <source>
        <dbReference type="SAM" id="MobiDB-lite"/>
    </source>
</evidence>
<dbReference type="RefSeq" id="WP_168885590.1">
    <property type="nucleotide sequence ID" value="NZ_JABAIL010000016.1"/>
</dbReference>
<feature type="region of interest" description="Disordered" evidence="1">
    <location>
        <begin position="41"/>
        <end position="67"/>
    </location>
</feature>
<protein>
    <submittedName>
        <fullName evidence="2">Uncharacterized protein</fullName>
    </submittedName>
</protein>
<name>A0A7X8XZD5_9BACT</name>
<reference evidence="2 3" key="1">
    <citation type="submission" date="2020-04" db="EMBL/GenBank/DDBJ databases">
        <title>Flammeovirga sp. SR4, a novel species isolated from seawater.</title>
        <authorList>
            <person name="Wang X."/>
        </authorList>
    </citation>
    <scope>NUCLEOTIDE SEQUENCE [LARGE SCALE GENOMIC DNA]</scope>
    <source>
        <strain evidence="2 3">SR4</strain>
    </source>
</reference>